<feature type="transmembrane region" description="Helical" evidence="1">
    <location>
        <begin position="381"/>
        <end position="398"/>
    </location>
</feature>
<dbReference type="AlphaFoldDB" id="A0A318EAS0"/>
<evidence type="ECO:0000313" key="6">
    <source>
        <dbReference type="Proteomes" id="UP000248330"/>
    </source>
</evidence>
<dbReference type="Pfam" id="PF13387">
    <property type="entry name" value="Lnb_N"/>
    <property type="match status" value="1"/>
</dbReference>
<feature type="transmembrane region" description="Helical" evidence="1">
    <location>
        <begin position="325"/>
        <end position="341"/>
    </location>
</feature>
<accession>A0A318EAS0</accession>
<sequence>MPSARGLAAALLALVSSAVAAPVHAQAPPQVSLLTFAPGEIYWQRFGHNALLVREDGVAPQVYNYGIFDFAQENFFLNFARGRMLYRLDVAPLDWTLRQYAAERRWAIEQRLALDDDQARALADFLAWNARPEHADYRYDYFLANCSTKARDAIDRALGGTLRRHLEARPGTGTYRGEVLRLMAPMPSLMAAMDLGLGPRVDPPLDQWAEGFIPQRLMESLREVRVDDGDGDGGTRALVAAERTLVAAAEAPAPAPPALTLPFLCGGLILAGALLLLARAGARAWARGSFALLATLYATLAGLGGLVLLLGWLATDHWSMARNHNLLLIHPLWWGLLPALARRAGSRQPRQTVFARGIAVVIAVASIAALPLALYGTQPNLHWVGLLLPPGLAVLYGLRRGR</sequence>
<feature type="transmembrane region" description="Helical" evidence="1">
    <location>
        <begin position="290"/>
        <end position="313"/>
    </location>
</feature>
<feature type="transmembrane region" description="Helical" evidence="1">
    <location>
        <begin position="353"/>
        <end position="375"/>
    </location>
</feature>
<dbReference type="Pfam" id="PF25221">
    <property type="entry name" value="5TMH_Lnb"/>
    <property type="match status" value="1"/>
</dbReference>
<feature type="domain" description="Lnb N-terminal periplasmic" evidence="3">
    <location>
        <begin position="31"/>
        <end position="160"/>
    </location>
</feature>
<name>A0A318EAS0_9GAMM</name>
<evidence type="ECO:0000256" key="1">
    <source>
        <dbReference type="SAM" id="Phobius"/>
    </source>
</evidence>
<keyword evidence="2" id="KW-0732">Signal</keyword>
<dbReference type="Proteomes" id="UP000248330">
    <property type="component" value="Unassembled WGS sequence"/>
</dbReference>
<dbReference type="RefSeq" id="WP_110264537.1">
    <property type="nucleotide sequence ID" value="NZ_CAKZQT010000021.1"/>
</dbReference>
<dbReference type="InterPro" id="IPR057436">
    <property type="entry name" value="5TMH_Lnb"/>
</dbReference>
<dbReference type="InterPro" id="IPR025178">
    <property type="entry name" value="Lnb_N"/>
</dbReference>
<organism evidence="5 6">
    <name type="scientific">Sinimarinibacterium flocculans</name>
    <dbReference type="NCBI Taxonomy" id="985250"/>
    <lineage>
        <taxon>Bacteria</taxon>
        <taxon>Pseudomonadati</taxon>
        <taxon>Pseudomonadota</taxon>
        <taxon>Gammaproteobacteria</taxon>
        <taxon>Nevskiales</taxon>
        <taxon>Nevskiaceae</taxon>
        <taxon>Sinimarinibacterium</taxon>
    </lineage>
</organism>
<dbReference type="EMBL" id="QICN01000003">
    <property type="protein sequence ID" value="PXV69613.1"/>
    <property type="molecule type" value="Genomic_DNA"/>
</dbReference>
<feature type="signal peptide" evidence="2">
    <location>
        <begin position="1"/>
        <end position="20"/>
    </location>
</feature>
<comment type="caution">
    <text evidence="5">The sequence shown here is derived from an EMBL/GenBank/DDBJ whole genome shotgun (WGS) entry which is preliminary data.</text>
</comment>
<evidence type="ECO:0000313" key="5">
    <source>
        <dbReference type="EMBL" id="PXV69613.1"/>
    </source>
</evidence>
<keyword evidence="1" id="KW-1133">Transmembrane helix</keyword>
<keyword evidence="1" id="KW-0472">Membrane</keyword>
<dbReference type="OrthoDB" id="319167at2"/>
<keyword evidence="6" id="KW-1185">Reference proteome</keyword>
<keyword evidence="1" id="KW-0812">Transmembrane</keyword>
<evidence type="ECO:0000256" key="2">
    <source>
        <dbReference type="SAM" id="SignalP"/>
    </source>
</evidence>
<evidence type="ECO:0000259" key="4">
    <source>
        <dbReference type="Pfam" id="PF25221"/>
    </source>
</evidence>
<proteinExistence type="predicted"/>
<protein>
    <submittedName>
        <fullName evidence="5">Uncharacterized protein DUF4105</fullName>
    </submittedName>
</protein>
<reference evidence="5 6" key="1">
    <citation type="submission" date="2018-04" db="EMBL/GenBank/DDBJ databases">
        <title>Genomic Encyclopedia of Type Strains, Phase IV (KMG-IV): sequencing the most valuable type-strain genomes for metagenomic binning, comparative biology and taxonomic classification.</title>
        <authorList>
            <person name="Goeker M."/>
        </authorList>
    </citation>
    <scope>NUCLEOTIDE SEQUENCE [LARGE SCALE GENOMIC DNA]</scope>
    <source>
        <strain evidence="5 6">DSM 104150</strain>
    </source>
</reference>
<feature type="chain" id="PRO_5016459751" evidence="2">
    <location>
        <begin position="21"/>
        <end position="402"/>
    </location>
</feature>
<feature type="transmembrane region" description="Helical" evidence="1">
    <location>
        <begin position="259"/>
        <end position="278"/>
    </location>
</feature>
<gene>
    <name evidence="5" type="ORF">C8D93_103187</name>
</gene>
<evidence type="ECO:0000259" key="3">
    <source>
        <dbReference type="Pfam" id="PF13387"/>
    </source>
</evidence>
<feature type="domain" description="Lnb-like transmembrane" evidence="4">
    <location>
        <begin position="271"/>
        <end position="370"/>
    </location>
</feature>